<dbReference type="KEGG" id="kst:KSMBR1_2449"/>
<dbReference type="InterPro" id="IPR002686">
    <property type="entry name" value="Transposase_17"/>
</dbReference>
<dbReference type="OrthoDB" id="278793at2"/>
<dbReference type="AlphaFoldDB" id="Q1PWD9"/>
<reference evidence="3 6" key="5">
    <citation type="submission" date="2020-02" db="EMBL/GenBank/DDBJ databases">
        <title>Newly sequenced genome of strain CSTR1 showed variability in Candidatus Kuenenia stuttgartiensis genomes.</title>
        <authorList>
            <person name="Ding C."/>
            <person name="Adrian L."/>
        </authorList>
    </citation>
    <scope>NUCLEOTIDE SEQUENCE [LARGE SCALE GENOMIC DNA]</scope>
    <source>
        <strain evidence="3 6">CSTR1</strain>
    </source>
</reference>
<evidence type="ECO:0000313" key="4">
    <source>
        <dbReference type="EMBL" id="SOH04936.1"/>
    </source>
</evidence>
<sequence>MSTTITPLLPGHWYHIYNRGINGETIYHTEANYQYFLDLLAKYVFLTAKVYAYCLMKNHFHLLVSIHDDTKRKPHLYFSDMFNSYTQGLNKHLGRTGSLFERPFRRKVISSEKQRVQVTLYIHNNPRHHGIMNDIAKYQYSSYRAVMSSAPTKVEREEVLSWFGGRDSFVAYHGASRDDISDDLTLE</sequence>
<dbReference type="SUPFAM" id="SSF143422">
    <property type="entry name" value="Transposase IS200-like"/>
    <property type="match status" value="1"/>
</dbReference>
<reference evidence="4" key="3">
    <citation type="submission" date="2017-10" db="EMBL/GenBank/DDBJ databases">
        <authorList>
            <person name="Banno H."/>
            <person name="Chua N.-H."/>
        </authorList>
    </citation>
    <scope>NUCLEOTIDE SEQUENCE [LARGE SCALE GENOMIC DNA]</scope>
    <source>
        <strain evidence="4">Kuenenia_mbr1_ru-nijmegen</strain>
    </source>
</reference>
<dbReference type="Proteomes" id="UP000501926">
    <property type="component" value="Chromosome"/>
</dbReference>
<dbReference type="EMBL" id="LT934425">
    <property type="protein sequence ID" value="SOH04936.1"/>
    <property type="molecule type" value="Genomic_DNA"/>
</dbReference>
<dbReference type="EMBL" id="CP049055">
    <property type="protein sequence ID" value="QII13977.1"/>
    <property type="molecule type" value="Genomic_DNA"/>
</dbReference>
<reference evidence="2" key="2">
    <citation type="submission" date="2006-01" db="EMBL/GenBank/DDBJ databases">
        <authorList>
            <person name="Genoscope"/>
        </authorList>
    </citation>
    <scope>NUCLEOTIDE SEQUENCE</scope>
</reference>
<evidence type="ECO:0000259" key="1">
    <source>
        <dbReference type="SMART" id="SM01321"/>
    </source>
</evidence>
<name>Q1PWD9_KUEST</name>
<reference evidence="2" key="1">
    <citation type="journal article" date="2006" name="Nature">
        <title>Deciphering the evolution and metabolism of an anammox bacterium from a community genome.</title>
        <authorList>
            <person name="Strous M."/>
            <person name="Pelletier E."/>
            <person name="Mangenot S."/>
            <person name="Rattei T."/>
            <person name="Lehner A."/>
            <person name="Taylor M.W."/>
            <person name="Horn M."/>
            <person name="Daims H."/>
            <person name="Bartol-Mavel D."/>
            <person name="Wincker P."/>
            <person name="Barbe V."/>
            <person name="Fonknechten N."/>
            <person name="Vallenet D."/>
            <person name="Segurens B."/>
            <person name="Schenowitz-Truong C."/>
            <person name="Medigue C."/>
            <person name="Collingro A."/>
            <person name="Snel B."/>
            <person name="Dutilh B.E."/>
            <person name="OpDenCamp H.J.M."/>
            <person name="vanDerDrift C."/>
            <person name="Cirpus I."/>
            <person name="vanDePas-Schoonen K.T."/>
            <person name="Harhangi H.R."/>
            <person name="vanNiftrik L."/>
            <person name="Schmid M."/>
            <person name="Keltjens J."/>
            <person name="vanDeVossenberg J."/>
            <person name="Kartal B."/>
            <person name="Meier H."/>
            <person name="Frishman D."/>
            <person name="Huynen M.A."/>
            <person name="Mewes H."/>
            <person name="Weissenbach J."/>
            <person name="Jetten M.S.M."/>
            <person name="Wagner M."/>
            <person name="LePaslier D."/>
        </authorList>
    </citation>
    <scope>NUCLEOTIDE SEQUENCE</scope>
</reference>
<dbReference type="Gene3D" id="3.30.70.1290">
    <property type="entry name" value="Transposase IS200-like"/>
    <property type="match status" value="1"/>
</dbReference>
<gene>
    <name evidence="3" type="ORF">KsCSTR_45980</name>
    <name evidence="4" type="ORF">KSMBR1_2449</name>
    <name evidence="2" type="ORF">kustc0796</name>
</gene>
<reference evidence="5" key="4">
    <citation type="submission" date="2017-10" db="EMBL/GenBank/DDBJ databases">
        <authorList>
            <person name="Frank J."/>
        </authorList>
    </citation>
    <scope>NUCLEOTIDE SEQUENCE [LARGE SCALE GENOMIC DNA]</scope>
</reference>
<evidence type="ECO:0000313" key="3">
    <source>
        <dbReference type="EMBL" id="QII13977.1"/>
    </source>
</evidence>
<dbReference type="Proteomes" id="UP000221734">
    <property type="component" value="Chromosome Kuenenia_stuttgartiensis_MBR1"/>
</dbReference>
<protein>
    <recommendedName>
        <fullName evidence="1">Transposase IS200-like domain-containing protein</fullName>
    </recommendedName>
</protein>
<accession>Q1PWD9</accession>
<dbReference type="PANTHER" id="PTHR34322">
    <property type="entry name" value="TRANSPOSASE, Y1_TNP DOMAIN-CONTAINING"/>
    <property type="match status" value="1"/>
</dbReference>
<dbReference type="GO" id="GO:0004803">
    <property type="term" value="F:transposase activity"/>
    <property type="evidence" value="ECO:0007669"/>
    <property type="project" value="InterPro"/>
</dbReference>
<keyword evidence="5" id="KW-1185">Reference proteome</keyword>
<dbReference type="RefSeq" id="WP_099325594.1">
    <property type="nucleotide sequence ID" value="NZ_CP049055.1"/>
</dbReference>
<evidence type="ECO:0000313" key="6">
    <source>
        <dbReference type="Proteomes" id="UP000501926"/>
    </source>
</evidence>
<proteinExistence type="predicted"/>
<evidence type="ECO:0000313" key="5">
    <source>
        <dbReference type="Proteomes" id="UP000221734"/>
    </source>
</evidence>
<organism evidence="2">
    <name type="scientific">Kuenenia stuttgartiensis</name>
    <dbReference type="NCBI Taxonomy" id="174633"/>
    <lineage>
        <taxon>Bacteria</taxon>
        <taxon>Pseudomonadati</taxon>
        <taxon>Planctomycetota</taxon>
        <taxon>Candidatus Brocadiia</taxon>
        <taxon>Candidatus Brocadiales</taxon>
        <taxon>Candidatus Brocadiaceae</taxon>
        <taxon>Candidatus Kuenenia</taxon>
    </lineage>
</organism>
<feature type="domain" description="Transposase IS200-like" evidence="1">
    <location>
        <begin position="9"/>
        <end position="125"/>
    </location>
</feature>
<dbReference type="SMART" id="SM01321">
    <property type="entry name" value="Y1_Tnp"/>
    <property type="match status" value="1"/>
</dbReference>
<dbReference type="EMBL" id="CT573073">
    <property type="protein sequence ID" value="CAJ71541.1"/>
    <property type="molecule type" value="Genomic_DNA"/>
</dbReference>
<dbReference type="GO" id="GO:0003677">
    <property type="term" value="F:DNA binding"/>
    <property type="evidence" value="ECO:0007669"/>
    <property type="project" value="InterPro"/>
</dbReference>
<dbReference type="InterPro" id="IPR036515">
    <property type="entry name" value="Transposase_17_sf"/>
</dbReference>
<evidence type="ECO:0000313" key="2">
    <source>
        <dbReference type="EMBL" id="CAJ71541.1"/>
    </source>
</evidence>
<dbReference type="PANTHER" id="PTHR34322:SF2">
    <property type="entry name" value="TRANSPOSASE IS200-LIKE DOMAIN-CONTAINING PROTEIN"/>
    <property type="match status" value="1"/>
</dbReference>
<dbReference type="GO" id="GO:0006313">
    <property type="term" value="P:DNA transposition"/>
    <property type="evidence" value="ECO:0007669"/>
    <property type="project" value="InterPro"/>
</dbReference>